<sequence length="57" mass="6463">MALNRPTPHNNHLAKDLLLCEILPTIVWSLAKSHIVIGLLRIIYKGIRLQETTKAAY</sequence>
<keyword evidence="3" id="KW-1185">Reference proteome</keyword>
<evidence type="ECO:0000313" key="2">
    <source>
        <dbReference type="EMBL" id="KDR51786.1"/>
    </source>
</evidence>
<comment type="caution">
    <text evidence="2">The sequence shown here is derived from an EMBL/GenBank/DDBJ whole genome shotgun (WGS) entry which is preliminary data.</text>
</comment>
<dbReference type="AlphaFoldDB" id="A0A069QPL8"/>
<keyword evidence="1" id="KW-1133">Transmembrane helix</keyword>
<dbReference type="PATRIC" id="fig|1122985.7.peg.2214"/>
<evidence type="ECO:0000256" key="1">
    <source>
        <dbReference type="SAM" id="Phobius"/>
    </source>
</evidence>
<name>A0A069QPL8_HOYLO</name>
<reference evidence="2 3" key="1">
    <citation type="submission" date="2013-08" db="EMBL/GenBank/DDBJ databases">
        <authorList>
            <person name="Weinstock G."/>
            <person name="Sodergren E."/>
            <person name="Wylie T."/>
            <person name="Fulton L."/>
            <person name="Fulton R."/>
            <person name="Fronick C."/>
            <person name="O'Laughlin M."/>
            <person name="Godfrey J."/>
            <person name="Miner T."/>
            <person name="Herter B."/>
            <person name="Appelbaum E."/>
            <person name="Cordes M."/>
            <person name="Lek S."/>
            <person name="Wollam A."/>
            <person name="Pepin K.H."/>
            <person name="Palsikar V.B."/>
            <person name="Mitreva M."/>
            <person name="Wilson R.K."/>
        </authorList>
    </citation>
    <scope>NUCLEOTIDE SEQUENCE [LARGE SCALE GENOMIC DNA]</scope>
    <source>
        <strain evidence="2 3">ATCC 15930</strain>
    </source>
</reference>
<feature type="transmembrane region" description="Helical" evidence="1">
    <location>
        <begin position="22"/>
        <end position="44"/>
    </location>
</feature>
<accession>A0A069QPL8</accession>
<organism evidence="2 3">
    <name type="scientific">Hoylesella loescheii DSM 19665 = JCM 12249 = ATCC 15930</name>
    <dbReference type="NCBI Taxonomy" id="1122985"/>
    <lineage>
        <taxon>Bacteria</taxon>
        <taxon>Pseudomonadati</taxon>
        <taxon>Bacteroidota</taxon>
        <taxon>Bacteroidia</taxon>
        <taxon>Bacteroidales</taxon>
        <taxon>Prevotellaceae</taxon>
        <taxon>Hoylesella</taxon>
    </lineage>
</organism>
<protein>
    <submittedName>
        <fullName evidence="2">Uncharacterized protein</fullName>
    </submittedName>
</protein>
<keyword evidence="1" id="KW-0472">Membrane</keyword>
<evidence type="ECO:0000313" key="3">
    <source>
        <dbReference type="Proteomes" id="UP000027442"/>
    </source>
</evidence>
<proteinExistence type="predicted"/>
<dbReference type="Proteomes" id="UP000027442">
    <property type="component" value="Unassembled WGS sequence"/>
</dbReference>
<keyword evidence="1" id="KW-0812">Transmembrane</keyword>
<dbReference type="EMBL" id="JNGW01000093">
    <property type="protein sequence ID" value="KDR51786.1"/>
    <property type="molecule type" value="Genomic_DNA"/>
</dbReference>
<gene>
    <name evidence="2" type="ORF">HMPREF1991_02136</name>
</gene>
<dbReference type="HOGENOM" id="CLU_2992886_0_0_10"/>